<feature type="transmembrane region" description="Helical" evidence="2">
    <location>
        <begin position="6"/>
        <end position="29"/>
    </location>
</feature>
<sequence length="392" mass="45415">MTPMINNILTYIVVDVLCIAFSVFIIRKLTTDIGSELEIHLLKKMLCIFLTYSFVDVVWILGEYDYMPYYKRIVNGIVCFLSIFLISVLAFMTFIYTEIRLKTAFTKKRELWIVSAIPLAFSLFMCIASYYTGWIYYITPDNKYERGSYYCWQLAIVFFYFAVAAFRALYCGSKERLPMRRHATFSLAFSIVIAVLIGSLQIFIRGTPLIGIAIFSAFFITFINFQQAQIFSDALTDLNNRRRANQYLETKFNSPLTEWPLYLFMFDIDAFKEINDTYGHIEGDKVLRTVAQALRMTSQKYSAFVARFGGDEFLLVGESLYVSNPDELINHFNKALETEVTARRLPYNITLSIGYAKTDGEEIDAIELIKNADNMLYKNKRRSQSVRYPPPP</sequence>
<dbReference type="SMART" id="SM00267">
    <property type="entry name" value="GGDEF"/>
    <property type="match status" value="1"/>
</dbReference>
<feature type="transmembrane region" description="Helical" evidence="2">
    <location>
        <begin position="41"/>
        <end position="61"/>
    </location>
</feature>
<feature type="non-terminal residue" evidence="4">
    <location>
        <position position="392"/>
    </location>
</feature>
<dbReference type="InterPro" id="IPR050469">
    <property type="entry name" value="Diguanylate_Cyclase"/>
</dbReference>
<keyword evidence="5" id="KW-1185">Reference proteome</keyword>
<evidence type="ECO:0000256" key="2">
    <source>
        <dbReference type="SAM" id="Phobius"/>
    </source>
</evidence>
<feature type="transmembrane region" description="Helical" evidence="2">
    <location>
        <begin position="209"/>
        <end position="225"/>
    </location>
</feature>
<dbReference type="EC" id="2.7.7.65" evidence="1"/>
<dbReference type="SUPFAM" id="SSF55073">
    <property type="entry name" value="Nucleotide cyclase"/>
    <property type="match status" value="1"/>
</dbReference>
<evidence type="ECO:0000259" key="3">
    <source>
        <dbReference type="PROSITE" id="PS50887"/>
    </source>
</evidence>
<evidence type="ECO:0000313" key="5">
    <source>
        <dbReference type="Proteomes" id="UP000016646"/>
    </source>
</evidence>
<dbReference type="Proteomes" id="UP000016646">
    <property type="component" value="Unassembled WGS sequence"/>
</dbReference>
<dbReference type="InterPro" id="IPR043128">
    <property type="entry name" value="Rev_trsase/Diguanyl_cyclase"/>
</dbReference>
<dbReference type="EMBL" id="AVQI01000009">
    <property type="protein sequence ID" value="ERK04877.1"/>
    <property type="molecule type" value="Genomic_DNA"/>
</dbReference>
<dbReference type="PANTHER" id="PTHR45138">
    <property type="entry name" value="REGULATORY COMPONENTS OF SENSORY TRANSDUCTION SYSTEM"/>
    <property type="match status" value="1"/>
</dbReference>
<dbReference type="CDD" id="cd01949">
    <property type="entry name" value="GGDEF"/>
    <property type="match status" value="1"/>
</dbReference>
<feature type="transmembrane region" description="Helical" evidence="2">
    <location>
        <begin position="182"/>
        <end position="203"/>
    </location>
</feature>
<comment type="caution">
    <text evidence="4">The sequence shown here is derived from an EMBL/GenBank/DDBJ whole genome shotgun (WGS) entry which is preliminary data.</text>
</comment>
<accession>A0ABP2YP15</accession>
<feature type="transmembrane region" description="Helical" evidence="2">
    <location>
        <begin position="73"/>
        <end position="99"/>
    </location>
</feature>
<keyword evidence="2" id="KW-0812">Transmembrane</keyword>
<organism evidence="4 5">
    <name type="scientific">Treponema socranskii subsp. socranskii VPI DR56BR1116 = ATCC 35536</name>
    <dbReference type="NCBI Taxonomy" id="1125725"/>
    <lineage>
        <taxon>Bacteria</taxon>
        <taxon>Pseudomonadati</taxon>
        <taxon>Spirochaetota</taxon>
        <taxon>Spirochaetia</taxon>
        <taxon>Spirochaetales</taxon>
        <taxon>Treponemataceae</taxon>
        <taxon>Treponema</taxon>
    </lineage>
</organism>
<proteinExistence type="predicted"/>
<dbReference type="Gene3D" id="3.30.70.270">
    <property type="match status" value="1"/>
</dbReference>
<keyword evidence="2" id="KW-1133">Transmembrane helix</keyword>
<name>A0ABP2YP15_TRESO</name>
<dbReference type="PROSITE" id="PS50887">
    <property type="entry name" value="GGDEF"/>
    <property type="match status" value="1"/>
</dbReference>
<feature type="transmembrane region" description="Helical" evidence="2">
    <location>
        <begin position="152"/>
        <end position="170"/>
    </location>
</feature>
<evidence type="ECO:0000313" key="4">
    <source>
        <dbReference type="EMBL" id="ERK04877.1"/>
    </source>
</evidence>
<feature type="transmembrane region" description="Helical" evidence="2">
    <location>
        <begin position="111"/>
        <end position="132"/>
    </location>
</feature>
<evidence type="ECO:0000256" key="1">
    <source>
        <dbReference type="ARBA" id="ARBA00012528"/>
    </source>
</evidence>
<keyword evidence="2" id="KW-0472">Membrane</keyword>
<dbReference type="RefSeq" id="WP_021495429.1">
    <property type="nucleotide sequence ID" value="NZ_AVQI01000009.1"/>
</dbReference>
<dbReference type="InterPro" id="IPR029787">
    <property type="entry name" value="Nucleotide_cyclase"/>
</dbReference>
<protein>
    <recommendedName>
        <fullName evidence="1">diguanylate cyclase</fullName>
        <ecNumber evidence="1">2.7.7.65</ecNumber>
    </recommendedName>
</protein>
<dbReference type="InterPro" id="IPR000160">
    <property type="entry name" value="GGDEF_dom"/>
</dbReference>
<dbReference type="Pfam" id="PF00990">
    <property type="entry name" value="GGDEF"/>
    <property type="match status" value="1"/>
</dbReference>
<reference evidence="4 5" key="1">
    <citation type="submission" date="2013-08" db="EMBL/GenBank/DDBJ databases">
        <authorList>
            <person name="Durkin A.S."/>
            <person name="Haft D.R."/>
            <person name="McCorrison J."/>
            <person name="Torralba M."/>
            <person name="Gillis M."/>
            <person name="Haft D.H."/>
            <person name="Methe B."/>
            <person name="Sutton G."/>
            <person name="Nelson K.E."/>
        </authorList>
    </citation>
    <scope>NUCLEOTIDE SEQUENCE [LARGE SCALE GENOMIC DNA]</scope>
    <source>
        <strain evidence="4 5">ATCC 35536</strain>
    </source>
</reference>
<gene>
    <name evidence="4" type="ORF">HMPREF0860_0972</name>
</gene>
<dbReference type="NCBIfam" id="TIGR00254">
    <property type="entry name" value="GGDEF"/>
    <property type="match status" value="1"/>
</dbReference>
<dbReference type="PANTHER" id="PTHR45138:SF24">
    <property type="entry name" value="DIGUANYLATE CYCLASE DGCC-RELATED"/>
    <property type="match status" value="1"/>
</dbReference>
<feature type="domain" description="GGDEF" evidence="3">
    <location>
        <begin position="259"/>
        <end position="390"/>
    </location>
</feature>